<keyword evidence="6" id="KW-1185">Reference proteome</keyword>
<accession>A0A2W2FSS1</accession>
<dbReference type="Proteomes" id="UP000248544">
    <property type="component" value="Unassembled WGS sequence"/>
</dbReference>
<proteinExistence type="predicted"/>
<dbReference type="Pfam" id="PF01872">
    <property type="entry name" value="RibD_C"/>
    <property type="match status" value="1"/>
</dbReference>
<dbReference type="GO" id="GO:0009231">
    <property type="term" value="P:riboflavin biosynthetic process"/>
    <property type="evidence" value="ECO:0007669"/>
    <property type="project" value="InterPro"/>
</dbReference>
<feature type="domain" description="Bacterial bifunctional deaminase-reductase C-terminal" evidence="4">
    <location>
        <begin position="2"/>
        <end position="194"/>
    </location>
</feature>
<protein>
    <recommendedName>
        <fullName evidence="4">Bacterial bifunctional deaminase-reductase C-terminal domain-containing protein</fullName>
    </recommendedName>
</protein>
<keyword evidence="3" id="KW-0560">Oxidoreductase</keyword>
<name>A0A2W2FSS1_9ACTN</name>
<evidence type="ECO:0000256" key="1">
    <source>
        <dbReference type="ARBA" id="ARBA00005104"/>
    </source>
</evidence>
<dbReference type="SUPFAM" id="SSF53597">
    <property type="entry name" value="Dihydrofolate reductase-like"/>
    <property type="match status" value="1"/>
</dbReference>
<dbReference type="InterPro" id="IPR002734">
    <property type="entry name" value="RibDG_C"/>
</dbReference>
<dbReference type="InterPro" id="IPR024072">
    <property type="entry name" value="DHFR-like_dom_sf"/>
</dbReference>
<dbReference type="AlphaFoldDB" id="A0A2W2FSS1"/>
<evidence type="ECO:0000256" key="3">
    <source>
        <dbReference type="ARBA" id="ARBA00023002"/>
    </source>
</evidence>
<comment type="pathway">
    <text evidence="1">Cofactor biosynthesis; riboflavin biosynthesis.</text>
</comment>
<evidence type="ECO:0000256" key="2">
    <source>
        <dbReference type="ARBA" id="ARBA00022857"/>
    </source>
</evidence>
<reference evidence="5 6" key="1">
    <citation type="submission" date="2018-01" db="EMBL/GenBank/DDBJ databases">
        <title>Draft genome sequence of Sphaerisporangium sp. 7K107.</title>
        <authorList>
            <person name="Sahin N."/>
            <person name="Saygin H."/>
            <person name="Ay H."/>
        </authorList>
    </citation>
    <scope>NUCLEOTIDE SEQUENCE [LARGE SCALE GENOMIC DNA]</scope>
    <source>
        <strain evidence="5 6">7K107</strain>
    </source>
</reference>
<dbReference type="Gene3D" id="3.40.430.10">
    <property type="entry name" value="Dihydrofolate Reductase, subunit A"/>
    <property type="match status" value="1"/>
</dbReference>
<gene>
    <name evidence="5" type="ORF">C1I98_24315</name>
</gene>
<dbReference type="PANTHER" id="PTHR38011:SF7">
    <property type="entry name" value="2,5-DIAMINO-6-RIBOSYLAMINO-4(3H)-PYRIMIDINONE 5'-PHOSPHATE REDUCTASE"/>
    <property type="match status" value="1"/>
</dbReference>
<sequence>MVASLDGAAWSKGVSEGLSGPADRRLFQVLRGLADVILVGAATVRSEGYGPVEARDSWDELRAGRPPTPPIAVVTRRIDLDLGGKFFAATGAQARPIVITCAAAPPDRREAAAAISDVIVAGDDRVEPDQALRALRERGLNHVLCEGGPRLGGGLAAAGLIDEVCLTVSPLLIGGGAARVLNGPVGRTPLRLAQILEEDGFLFTRYVREEP</sequence>
<dbReference type="InterPro" id="IPR050765">
    <property type="entry name" value="Riboflavin_Biosynth_HTPR"/>
</dbReference>
<dbReference type="GO" id="GO:0008703">
    <property type="term" value="F:5-amino-6-(5-phosphoribosylamino)uracil reductase activity"/>
    <property type="evidence" value="ECO:0007669"/>
    <property type="project" value="InterPro"/>
</dbReference>
<evidence type="ECO:0000313" key="6">
    <source>
        <dbReference type="Proteomes" id="UP000248544"/>
    </source>
</evidence>
<evidence type="ECO:0000259" key="4">
    <source>
        <dbReference type="Pfam" id="PF01872"/>
    </source>
</evidence>
<dbReference type="PANTHER" id="PTHR38011">
    <property type="entry name" value="DIHYDROFOLATE REDUCTASE FAMILY PROTEIN (AFU_ORTHOLOGUE AFUA_8G06820)"/>
    <property type="match status" value="1"/>
</dbReference>
<dbReference type="EMBL" id="POUA01000216">
    <property type="protein sequence ID" value="PZG38763.1"/>
    <property type="molecule type" value="Genomic_DNA"/>
</dbReference>
<comment type="caution">
    <text evidence="5">The sequence shown here is derived from an EMBL/GenBank/DDBJ whole genome shotgun (WGS) entry which is preliminary data.</text>
</comment>
<organism evidence="5 6">
    <name type="scientific">Spongiactinospora gelatinilytica</name>
    <dbReference type="NCBI Taxonomy" id="2666298"/>
    <lineage>
        <taxon>Bacteria</taxon>
        <taxon>Bacillati</taxon>
        <taxon>Actinomycetota</taxon>
        <taxon>Actinomycetes</taxon>
        <taxon>Streptosporangiales</taxon>
        <taxon>Streptosporangiaceae</taxon>
        <taxon>Spongiactinospora</taxon>
    </lineage>
</organism>
<evidence type="ECO:0000313" key="5">
    <source>
        <dbReference type="EMBL" id="PZG38763.1"/>
    </source>
</evidence>
<keyword evidence="2" id="KW-0521">NADP</keyword>